<protein>
    <recommendedName>
        <fullName evidence="5">mitochondrial processing peptidase</fullName>
        <ecNumber evidence="5">3.4.24.64</ecNumber>
    </recommendedName>
    <alternativeName>
        <fullName evidence="13">Beta-MPP</fullName>
    </alternativeName>
</protein>
<dbReference type="GO" id="GO:0046872">
    <property type="term" value="F:metal ion binding"/>
    <property type="evidence" value="ECO:0007669"/>
    <property type="project" value="UniProtKB-KW"/>
</dbReference>
<evidence type="ECO:0000256" key="8">
    <source>
        <dbReference type="ARBA" id="ARBA00022801"/>
    </source>
</evidence>
<dbReference type="EMBL" id="HBIX01016997">
    <property type="protein sequence ID" value="CAE0719521.1"/>
    <property type="molecule type" value="Transcribed_RNA"/>
</dbReference>
<gene>
    <name evidence="17" type="ORF">PAUS00366_LOCUS12275</name>
</gene>
<keyword evidence="10" id="KW-0809">Transit peptide</keyword>
<evidence type="ECO:0000256" key="10">
    <source>
        <dbReference type="ARBA" id="ARBA00022946"/>
    </source>
</evidence>
<evidence type="ECO:0000256" key="7">
    <source>
        <dbReference type="ARBA" id="ARBA00022723"/>
    </source>
</evidence>
<dbReference type="AlphaFoldDB" id="A0A7S4EKH8"/>
<dbReference type="PANTHER" id="PTHR11851:SF149">
    <property type="entry name" value="GH01077P"/>
    <property type="match status" value="1"/>
</dbReference>
<dbReference type="InterPro" id="IPR011249">
    <property type="entry name" value="Metalloenz_LuxS/M16"/>
</dbReference>
<sequence>MSLLKLAAGSSRGALSLGKRTLSAVAAASSASEPELAFPSYVLKAPTTDVTTLDNGLRVGSETTVGAETATVGVWIDSGSRYETRDNNGAAHFLEHMAFKGTQKRTQRQLEEQIENMGGHLNAYTSREQTAYFAKVFKKDVPVAMEIISDILLNSNLEPQAIEREREVILREMEEVNKNQEELVLDHLHATAFQGTALGRTILGSEHNIRTLTREQLVDYITTQYTAPRMVVAGAGAVDHDQLCDLAGRHFGSLPSTSGGETKTDAASYEPAIFTGSDYRVKFNSEDVGYMAVAFPTDSWTSEYAFPLMLMQLLLGSYDRASGMGHNYASNLCQDVAENELCYSLNTFNTHYKDTGLFGVYAVCPDSKVDDVSWYIMNNLIRLVHSVGDEEVQRAKVSLKAAMLSNLDGHNNVAEDIGRSLLNYGRRMTPAETFVRIDAVTTDDIKATAYKFFNDKDHALAAVGGIHELPDYTWFRRHSYWLRY</sequence>
<keyword evidence="8" id="KW-0378">Hydrolase</keyword>
<dbReference type="FunFam" id="3.30.830.10:FF:000002">
    <property type="entry name" value="Mitochondrial-processing peptidase subunit beta"/>
    <property type="match status" value="1"/>
</dbReference>
<comment type="similarity">
    <text evidence="4 14">Belongs to the peptidase M16 family.</text>
</comment>
<evidence type="ECO:0000256" key="1">
    <source>
        <dbReference type="ARBA" id="ARBA00001098"/>
    </source>
</evidence>
<dbReference type="GO" id="GO:0004222">
    <property type="term" value="F:metalloendopeptidase activity"/>
    <property type="evidence" value="ECO:0007669"/>
    <property type="project" value="UniProtKB-EC"/>
</dbReference>
<evidence type="ECO:0000256" key="11">
    <source>
        <dbReference type="ARBA" id="ARBA00023049"/>
    </source>
</evidence>
<evidence type="ECO:0000256" key="3">
    <source>
        <dbReference type="ARBA" id="ARBA00004173"/>
    </source>
</evidence>
<dbReference type="GO" id="GO:0006508">
    <property type="term" value="P:proteolysis"/>
    <property type="evidence" value="ECO:0007669"/>
    <property type="project" value="UniProtKB-KW"/>
</dbReference>
<dbReference type="InterPro" id="IPR050361">
    <property type="entry name" value="MPP/UQCRC_Complex"/>
</dbReference>
<evidence type="ECO:0000256" key="13">
    <source>
        <dbReference type="ARBA" id="ARBA00031018"/>
    </source>
</evidence>
<dbReference type="GO" id="GO:0005759">
    <property type="term" value="C:mitochondrial matrix"/>
    <property type="evidence" value="ECO:0007669"/>
    <property type="project" value="UniProtKB-ARBA"/>
</dbReference>
<dbReference type="SUPFAM" id="SSF63411">
    <property type="entry name" value="LuxS/MPP-like metallohydrolase"/>
    <property type="match status" value="2"/>
</dbReference>
<dbReference type="FunFam" id="3.30.830.10:FF:000001">
    <property type="entry name" value="Mitochondrial-processing peptidase subunit beta, mitochondrial"/>
    <property type="match status" value="1"/>
</dbReference>
<evidence type="ECO:0000256" key="6">
    <source>
        <dbReference type="ARBA" id="ARBA00022670"/>
    </source>
</evidence>
<reference evidence="17" key="1">
    <citation type="submission" date="2021-01" db="EMBL/GenBank/DDBJ databases">
        <authorList>
            <person name="Corre E."/>
            <person name="Pelletier E."/>
            <person name="Niang G."/>
            <person name="Scheremetjew M."/>
            <person name="Finn R."/>
            <person name="Kale V."/>
            <person name="Holt S."/>
            <person name="Cochrane G."/>
            <person name="Meng A."/>
            <person name="Brown T."/>
            <person name="Cohen L."/>
        </authorList>
    </citation>
    <scope>NUCLEOTIDE SEQUENCE</scope>
    <source>
        <strain evidence="17">10249 10 AB</strain>
    </source>
</reference>
<keyword evidence="12" id="KW-0496">Mitochondrion</keyword>
<dbReference type="PANTHER" id="PTHR11851">
    <property type="entry name" value="METALLOPROTEASE"/>
    <property type="match status" value="1"/>
</dbReference>
<dbReference type="Pfam" id="PF05193">
    <property type="entry name" value="Peptidase_M16_C"/>
    <property type="match status" value="1"/>
</dbReference>
<evidence type="ECO:0000256" key="4">
    <source>
        <dbReference type="ARBA" id="ARBA00007261"/>
    </source>
</evidence>
<dbReference type="EC" id="3.4.24.64" evidence="5"/>
<dbReference type="Gene3D" id="3.30.830.10">
    <property type="entry name" value="Metalloenzyme, LuxS/M16 peptidase-like"/>
    <property type="match status" value="2"/>
</dbReference>
<organism evidence="17">
    <name type="scientific">Pseudo-nitzschia australis</name>
    <dbReference type="NCBI Taxonomy" id="44445"/>
    <lineage>
        <taxon>Eukaryota</taxon>
        <taxon>Sar</taxon>
        <taxon>Stramenopiles</taxon>
        <taxon>Ochrophyta</taxon>
        <taxon>Bacillariophyta</taxon>
        <taxon>Bacillariophyceae</taxon>
        <taxon>Bacillariophycidae</taxon>
        <taxon>Bacillariales</taxon>
        <taxon>Bacillariaceae</taxon>
        <taxon>Pseudo-nitzschia</taxon>
    </lineage>
</organism>
<accession>A0A7S4EKH8</accession>
<feature type="domain" description="Peptidase M16 C-terminal" evidence="16">
    <location>
        <begin position="212"/>
        <end position="396"/>
    </location>
</feature>
<evidence type="ECO:0000259" key="16">
    <source>
        <dbReference type="Pfam" id="PF05193"/>
    </source>
</evidence>
<feature type="domain" description="Peptidase M16 N-terminal" evidence="15">
    <location>
        <begin position="59"/>
        <end position="204"/>
    </location>
</feature>
<evidence type="ECO:0000313" key="17">
    <source>
        <dbReference type="EMBL" id="CAE0719521.1"/>
    </source>
</evidence>
<evidence type="ECO:0000256" key="9">
    <source>
        <dbReference type="ARBA" id="ARBA00022833"/>
    </source>
</evidence>
<keyword evidence="6" id="KW-0645">Protease</keyword>
<name>A0A7S4EKH8_9STRA</name>
<evidence type="ECO:0000259" key="15">
    <source>
        <dbReference type="Pfam" id="PF00675"/>
    </source>
</evidence>
<dbReference type="PROSITE" id="PS00143">
    <property type="entry name" value="INSULINASE"/>
    <property type="match status" value="1"/>
</dbReference>
<evidence type="ECO:0000256" key="12">
    <source>
        <dbReference type="ARBA" id="ARBA00023128"/>
    </source>
</evidence>
<evidence type="ECO:0000256" key="5">
    <source>
        <dbReference type="ARBA" id="ARBA00012299"/>
    </source>
</evidence>
<comment type="subcellular location">
    <subcellularLocation>
        <location evidence="3">Mitochondrion</location>
    </subcellularLocation>
</comment>
<dbReference type="InterPro" id="IPR011765">
    <property type="entry name" value="Pept_M16_N"/>
</dbReference>
<evidence type="ECO:0000256" key="14">
    <source>
        <dbReference type="RuleBase" id="RU004447"/>
    </source>
</evidence>
<comment type="catalytic activity">
    <reaction evidence="1">
        <text>Release of N-terminal transit peptides from precursor proteins imported into the mitochondrion, typically with Arg in position P2.</text>
        <dbReference type="EC" id="3.4.24.64"/>
    </reaction>
</comment>
<dbReference type="InterPro" id="IPR007863">
    <property type="entry name" value="Peptidase_M16_C"/>
</dbReference>
<keyword evidence="11" id="KW-0482">Metalloprotease</keyword>
<dbReference type="InterPro" id="IPR001431">
    <property type="entry name" value="Pept_M16_Zn_BS"/>
</dbReference>
<evidence type="ECO:0000256" key="2">
    <source>
        <dbReference type="ARBA" id="ARBA00001947"/>
    </source>
</evidence>
<keyword evidence="9" id="KW-0862">Zinc</keyword>
<proteinExistence type="inferred from homology"/>
<comment type="cofactor">
    <cofactor evidence="2">
        <name>Zn(2+)</name>
        <dbReference type="ChEBI" id="CHEBI:29105"/>
    </cofactor>
</comment>
<keyword evidence="7" id="KW-0479">Metal-binding</keyword>
<dbReference type="Pfam" id="PF00675">
    <property type="entry name" value="Peptidase_M16"/>
    <property type="match status" value="1"/>
</dbReference>